<protein>
    <submittedName>
        <fullName evidence="1">Uncharacterized protein</fullName>
    </submittedName>
</protein>
<dbReference type="RefSeq" id="WP_307063735.1">
    <property type="nucleotide sequence ID" value="NZ_JAUSUH010000012.1"/>
</dbReference>
<keyword evidence="2" id="KW-1185">Reference proteome</keyword>
<proteinExistence type="predicted"/>
<evidence type="ECO:0000313" key="1">
    <source>
        <dbReference type="EMBL" id="MDQ0349767.1"/>
    </source>
</evidence>
<comment type="caution">
    <text evidence="1">The sequence shown here is derived from an EMBL/GenBank/DDBJ whole genome shotgun (WGS) entry which is preliminary data.</text>
</comment>
<reference evidence="1 2" key="1">
    <citation type="submission" date="2023-07" db="EMBL/GenBank/DDBJ databases">
        <title>Genomic Encyclopedia of Type Strains, Phase IV (KMG-IV): sequencing the most valuable type-strain genomes for metagenomic binning, comparative biology and taxonomic classification.</title>
        <authorList>
            <person name="Goeker M."/>
        </authorList>
    </citation>
    <scope>NUCLEOTIDE SEQUENCE [LARGE SCALE GENOMIC DNA]</scope>
    <source>
        <strain evidence="1 2">DSM 1277</strain>
    </source>
</reference>
<dbReference type="Proteomes" id="UP001238467">
    <property type="component" value="Unassembled WGS sequence"/>
</dbReference>
<sequence length="77" mass="8535">MSLAHDRQRLAADYAARRKAHASRAAVAQQLKRTTTRQLQVQLAEEARAAERAKKVARAAMQPSLLADLDLFITNHG</sequence>
<evidence type="ECO:0000313" key="2">
    <source>
        <dbReference type="Proteomes" id="UP001238467"/>
    </source>
</evidence>
<organism evidence="1 2">
    <name type="scientific">Ancylobacter vacuolatus</name>
    <dbReference type="NCBI Taxonomy" id="223389"/>
    <lineage>
        <taxon>Bacteria</taxon>
        <taxon>Pseudomonadati</taxon>
        <taxon>Pseudomonadota</taxon>
        <taxon>Alphaproteobacteria</taxon>
        <taxon>Hyphomicrobiales</taxon>
        <taxon>Xanthobacteraceae</taxon>
        <taxon>Ancylobacter</taxon>
    </lineage>
</organism>
<accession>A0ABU0DMY0</accession>
<dbReference type="EMBL" id="JAUSUH010000012">
    <property type="protein sequence ID" value="MDQ0349767.1"/>
    <property type="molecule type" value="Genomic_DNA"/>
</dbReference>
<gene>
    <name evidence="1" type="ORF">J2S76_004218</name>
</gene>
<name>A0ABU0DMY0_9HYPH</name>